<reference evidence="2" key="1">
    <citation type="journal article" date="2014" name="Microb. Cell Fact.">
        <title>Exploiting Issatchenkia orientalis SD108 for succinic acid production.</title>
        <authorList>
            <person name="Xiao H."/>
            <person name="Shao Z."/>
            <person name="Jiang Y."/>
            <person name="Dole S."/>
            <person name="Zhao H."/>
        </authorList>
    </citation>
    <scope>NUCLEOTIDE SEQUENCE [LARGE SCALE GENOMIC DNA]</scope>
    <source>
        <strain evidence="2">SD108</strain>
    </source>
</reference>
<protein>
    <submittedName>
        <fullName evidence="1">Uncharacterized protein</fullName>
    </submittedName>
</protein>
<dbReference type="EMBL" id="JQFK01002025">
    <property type="protein sequence ID" value="KGK32635.1"/>
    <property type="molecule type" value="Genomic_DNA"/>
</dbReference>
<feature type="non-terminal residue" evidence="1">
    <location>
        <position position="1"/>
    </location>
</feature>
<dbReference type="Proteomes" id="UP000029867">
    <property type="component" value="Unassembled WGS sequence"/>
</dbReference>
<dbReference type="AlphaFoldDB" id="A0A099NJ83"/>
<evidence type="ECO:0000313" key="1">
    <source>
        <dbReference type="EMBL" id="KGK32635.1"/>
    </source>
</evidence>
<comment type="caution">
    <text evidence="1">The sequence shown here is derived from an EMBL/GenBank/DDBJ whole genome shotgun (WGS) entry which is preliminary data.</text>
</comment>
<evidence type="ECO:0000313" key="2">
    <source>
        <dbReference type="Proteomes" id="UP000029867"/>
    </source>
</evidence>
<proteinExistence type="predicted"/>
<gene>
    <name evidence="1" type="ORF">JL09_g6758</name>
</gene>
<dbReference type="HOGENOM" id="CLU_3424450_0_0_1"/>
<organism evidence="1 2">
    <name type="scientific">Pichia kudriavzevii</name>
    <name type="common">Yeast</name>
    <name type="synonym">Issatchenkia orientalis</name>
    <dbReference type="NCBI Taxonomy" id="4909"/>
    <lineage>
        <taxon>Eukaryota</taxon>
        <taxon>Fungi</taxon>
        <taxon>Dikarya</taxon>
        <taxon>Ascomycota</taxon>
        <taxon>Saccharomycotina</taxon>
        <taxon>Pichiomycetes</taxon>
        <taxon>Pichiales</taxon>
        <taxon>Pichiaceae</taxon>
        <taxon>Pichia</taxon>
    </lineage>
</organism>
<name>A0A099NJ83_PICKU</name>
<sequence length="23" mass="2721">STLKEMQHIRDSTVHLQLNRSNL</sequence>
<accession>A0A099NJ83</accession>